<evidence type="ECO:0000313" key="2">
    <source>
        <dbReference type="Proteomes" id="UP000218387"/>
    </source>
</evidence>
<dbReference type="Proteomes" id="UP000218387">
    <property type="component" value="Chromosome"/>
</dbReference>
<dbReference type="RefSeq" id="WP_096919506.1">
    <property type="nucleotide sequence ID" value="NZ_CP029487.1"/>
</dbReference>
<reference evidence="1 2" key="1">
    <citation type="submission" date="2018-05" db="EMBL/GenBank/DDBJ databases">
        <title>Genome comparison of Eubacterium sp.</title>
        <authorList>
            <person name="Feng Y."/>
            <person name="Sanchez-Andrea I."/>
            <person name="Stams A.J.M."/>
            <person name="De Vos W.M."/>
        </authorList>
    </citation>
    <scope>NUCLEOTIDE SEQUENCE [LARGE SCALE GENOMIC DNA]</scope>
    <source>
        <strain evidence="1 2">YI</strain>
    </source>
</reference>
<accession>A0A4P9C418</accession>
<dbReference type="AlphaFoldDB" id="A0A4P9C418"/>
<keyword evidence="2" id="KW-1185">Reference proteome</keyword>
<proteinExistence type="predicted"/>
<evidence type="ECO:0000313" key="1">
    <source>
        <dbReference type="EMBL" id="QCT70128.1"/>
    </source>
</evidence>
<sequence>MSILIPEVFADAINAKLDTTIRIGRVAFDATSLVPDILVAGNTVHFPTFNRVAVAESVTKGTELTPKVVDMTDAQAPIKWIGSAVRVFDSEAAQIKGAVIDQMAIQVAEAMAKKIDSDLTIALDTDIAYKAAAAAGDAITAKELESGFAKFGDDIDTAGFAGIIINSRLLPSFYAMPEFTSTQLTYQTDGNGIVTNGIIGLYRGIPVIVCDNGTYETGKSECKTYIVKTGALGYVFQRNIKIEEDRQGLLLATDIIASSLYATKLIDSTGAVVIRKTIA</sequence>
<protein>
    <recommendedName>
        <fullName evidence="3">Phage major capsid protein</fullName>
    </recommendedName>
</protein>
<dbReference type="Pfam" id="PF25209">
    <property type="entry name" value="Phage_capsid_4"/>
    <property type="match status" value="1"/>
</dbReference>
<evidence type="ECO:0008006" key="3">
    <source>
        <dbReference type="Google" id="ProtNLM"/>
    </source>
</evidence>
<dbReference type="EMBL" id="CP029487">
    <property type="protein sequence ID" value="QCT70128.1"/>
    <property type="molecule type" value="Genomic_DNA"/>
</dbReference>
<dbReference type="KEGG" id="emt:CPZ25_001975"/>
<name>A0A4P9C418_EUBML</name>
<gene>
    <name evidence="1" type="ORF">CPZ25_001975</name>
</gene>
<organism evidence="1 2">
    <name type="scientific">Eubacterium maltosivorans</name>
    <dbReference type="NCBI Taxonomy" id="2041044"/>
    <lineage>
        <taxon>Bacteria</taxon>
        <taxon>Bacillati</taxon>
        <taxon>Bacillota</taxon>
        <taxon>Clostridia</taxon>
        <taxon>Eubacteriales</taxon>
        <taxon>Eubacteriaceae</taxon>
        <taxon>Eubacterium</taxon>
    </lineage>
</organism>